<sequence>MQKYMKLLGILMLLHIFPQKAMASKGHNYDNTRCYAQAAYHEARSIDRTAMRLVQSVVYNRVKMKGYPRDACGVVWQRAQFSWTLRHPHSIGALPVALPPADGAALTEALSLARSLRAGDWRPSITADHFLSPDVLSGAKTGRPRFPAWARCPAGQPDRCMSYKGLKLLAPDFTYRGLWFYTIN</sequence>
<feature type="domain" description="Cell wall hydrolase SleB" evidence="1">
    <location>
        <begin position="49"/>
        <end position="137"/>
    </location>
</feature>
<dbReference type="EMBL" id="KJ858521">
    <property type="protein sequence ID" value="AII26785.1"/>
    <property type="molecule type" value="Genomic_DNA"/>
</dbReference>
<accession>A0A076G4E1</accession>
<evidence type="ECO:0000259" key="1">
    <source>
        <dbReference type="Pfam" id="PF07486"/>
    </source>
</evidence>
<protein>
    <recommendedName>
        <fullName evidence="1">Cell wall hydrolase SleB domain-containing protein</fullName>
    </recommendedName>
</protein>
<dbReference type="RefSeq" id="YP_009103365.1">
    <property type="nucleotide sequence ID" value="NC_025459.1"/>
</dbReference>
<dbReference type="OrthoDB" id="24022at10239"/>
<keyword evidence="3" id="KW-1185">Reference proteome</keyword>
<dbReference type="KEGG" id="vg:22112287"/>
<dbReference type="InterPro" id="IPR011105">
    <property type="entry name" value="Cell_wall_hydrolase_SleB"/>
</dbReference>
<proteinExistence type="predicted"/>
<dbReference type="InterPro" id="IPR042047">
    <property type="entry name" value="SleB_dom1"/>
</dbReference>
<evidence type="ECO:0000313" key="3">
    <source>
        <dbReference type="Proteomes" id="UP000028666"/>
    </source>
</evidence>
<evidence type="ECO:0000313" key="2">
    <source>
        <dbReference type="EMBL" id="AII26785.1"/>
    </source>
</evidence>
<organism evidence="2 3">
    <name type="scientific">Aeromonas phage pAh6-C</name>
    <dbReference type="NCBI Taxonomy" id="1505227"/>
    <lineage>
        <taxon>Viruses</taxon>
        <taxon>Duplodnaviria</taxon>
        <taxon>Heunggongvirae</taxon>
        <taxon>Uroviricota</taxon>
        <taxon>Caudoviricetes</taxon>
        <taxon>Chaseviridae</taxon>
        <taxon>Nefertitivirinae</taxon>
        <taxon>Pahsextavirus</taxon>
        <taxon>Pahsextavirus pAh6C</taxon>
    </lineage>
</organism>
<dbReference type="Proteomes" id="UP000028666">
    <property type="component" value="Segment"/>
</dbReference>
<dbReference type="Gene3D" id="1.10.10.2520">
    <property type="entry name" value="Cell wall hydrolase SleB, domain 1"/>
    <property type="match status" value="1"/>
</dbReference>
<dbReference type="GO" id="GO:0016787">
    <property type="term" value="F:hydrolase activity"/>
    <property type="evidence" value="ECO:0007669"/>
    <property type="project" value="InterPro"/>
</dbReference>
<dbReference type="Pfam" id="PF07486">
    <property type="entry name" value="Hydrolase_2"/>
    <property type="match status" value="1"/>
</dbReference>
<name>A0A076G4E1_9CAUD</name>
<dbReference type="GeneID" id="22112287"/>
<reference evidence="2 3" key="1">
    <citation type="submission" date="2014-05" db="EMBL/GenBank/DDBJ databases">
        <title>Complete genome sequence of Aeromonas bacteriophage pAh6-C.</title>
        <authorList>
            <person name="Jun J.W."/>
            <person name="Park S.C."/>
        </authorList>
    </citation>
    <scope>NUCLEOTIDE SEQUENCE [LARGE SCALE GENOMIC DNA]</scope>
</reference>
<gene>
    <name evidence="2" type="ORF">AH6C_031</name>
</gene>